<keyword evidence="2" id="KW-1185">Reference proteome</keyword>
<proteinExistence type="predicted"/>
<dbReference type="Proteomes" id="UP001176806">
    <property type="component" value="Unassembled WGS sequence"/>
</dbReference>
<protein>
    <submittedName>
        <fullName evidence="1">Uncharacterized protein</fullName>
    </submittedName>
</protein>
<accession>A0ABT8WR50</accession>
<comment type="caution">
    <text evidence="1">The sequence shown here is derived from an EMBL/GenBank/DDBJ whole genome shotgun (WGS) entry which is preliminary data.</text>
</comment>
<name>A0ABT8WR50_9FLAO</name>
<gene>
    <name evidence="1" type="ORF">Q4Q40_15540</name>
</gene>
<evidence type="ECO:0000313" key="2">
    <source>
        <dbReference type="Proteomes" id="UP001176806"/>
    </source>
</evidence>
<reference evidence="1" key="1">
    <citation type="submission" date="2023-07" db="EMBL/GenBank/DDBJ databases">
        <title>Two novel species in the genus Flavivirga.</title>
        <authorList>
            <person name="Kwon K."/>
        </authorList>
    </citation>
    <scope>NUCLEOTIDE SEQUENCE</scope>
    <source>
        <strain evidence="1">KACC 14158</strain>
    </source>
</reference>
<dbReference type="EMBL" id="JAUOEL010000005">
    <property type="protein sequence ID" value="MDO5975606.1"/>
    <property type="molecule type" value="Genomic_DNA"/>
</dbReference>
<sequence length="83" mass="9929">MKAIEEQRIKIQLEKILYLKKENLVDTDITLKLLIQCRNIMAKIIKEHGNEFLPIFIRIEKEIEQKKKDNHFKNKALQIAENV</sequence>
<organism evidence="1 2">
    <name type="scientific">Flavivirga jejuensis</name>
    <dbReference type="NCBI Taxonomy" id="870487"/>
    <lineage>
        <taxon>Bacteria</taxon>
        <taxon>Pseudomonadati</taxon>
        <taxon>Bacteroidota</taxon>
        <taxon>Flavobacteriia</taxon>
        <taxon>Flavobacteriales</taxon>
        <taxon>Flavobacteriaceae</taxon>
        <taxon>Flavivirga</taxon>
    </lineage>
</organism>
<evidence type="ECO:0000313" key="1">
    <source>
        <dbReference type="EMBL" id="MDO5975606.1"/>
    </source>
</evidence>
<dbReference type="RefSeq" id="WP_303302816.1">
    <property type="nucleotide sequence ID" value="NZ_BAABDA010000050.1"/>
</dbReference>